<dbReference type="InterPro" id="IPR001647">
    <property type="entry name" value="HTH_TetR"/>
</dbReference>
<organism evidence="4 5">
    <name type="scientific">Eubacterium maltosivorans</name>
    <dbReference type="NCBI Taxonomy" id="2041044"/>
    <lineage>
        <taxon>Bacteria</taxon>
        <taxon>Bacillati</taxon>
        <taxon>Bacillota</taxon>
        <taxon>Clostridia</taxon>
        <taxon>Eubacteriales</taxon>
        <taxon>Eubacteriaceae</taxon>
        <taxon>Eubacterium</taxon>
    </lineage>
</organism>
<dbReference type="SUPFAM" id="SSF46689">
    <property type="entry name" value="Homeodomain-like"/>
    <property type="match status" value="1"/>
</dbReference>
<evidence type="ECO:0000256" key="2">
    <source>
        <dbReference type="PROSITE-ProRule" id="PRU00335"/>
    </source>
</evidence>
<gene>
    <name evidence="4" type="ORF">CPZ25_014585</name>
</gene>
<keyword evidence="5" id="KW-1185">Reference proteome</keyword>
<dbReference type="GO" id="GO:0003677">
    <property type="term" value="F:DNA binding"/>
    <property type="evidence" value="ECO:0007669"/>
    <property type="project" value="UniProtKB-UniRule"/>
</dbReference>
<evidence type="ECO:0000313" key="5">
    <source>
        <dbReference type="Proteomes" id="UP000218387"/>
    </source>
</evidence>
<dbReference type="PROSITE" id="PS50977">
    <property type="entry name" value="HTH_TETR_2"/>
    <property type="match status" value="1"/>
</dbReference>
<dbReference type="InterPro" id="IPR050624">
    <property type="entry name" value="HTH-type_Tx_Regulator"/>
</dbReference>
<sequence length="220" mass="25413">MAKAASDKGLKTKNKILEIARADFHSKGFAKTSVKDICAQAGIRTGTFAYYFKTKEDLIKAVYSDLHLQTYAFVENHTQSEGINSIEKNAYTAFLYYAAVFKDDATACFHADTLRRESIQAFLGQNFRHVYRQFIKDCGYTLSDAELYTLSLADLGMRREIVLDFIENPRPGHTVRGLITHLYLYRSRLFKIDEEKMQTYLLRGEEFEQKYDHSKIKLLV</sequence>
<proteinExistence type="predicted"/>
<dbReference type="InterPro" id="IPR009057">
    <property type="entry name" value="Homeodomain-like_sf"/>
</dbReference>
<dbReference type="PRINTS" id="PR00455">
    <property type="entry name" value="HTHTETR"/>
</dbReference>
<accession>A0A4P9CCM5</accession>
<protein>
    <submittedName>
        <fullName evidence="4">TetR/AcrR family transcriptional regulator</fullName>
    </submittedName>
</protein>
<evidence type="ECO:0000259" key="3">
    <source>
        <dbReference type="PROSITE" id="PS50977"/>
    </source>
</evidence>
<dbReference type="Proteomes" id="UP000218387">
    <property type="component" value="Chromosome"/>
</dbReference>
<reference evidence="4 5" key="1">
    <citation type="submission" date="2018-05" db="EMBL/GenBank/DDBJ databases">
        <title>Genome comparison of Eubacterium sp.</title>
        <authorList>
            <person name="Feng Y."/>
            <person name="Sanchez-Andrea I."/>
            <person name="Stams A.J.M."/>
            <person name="De Vos W.M."/>
        </authorList>
    </citation>
    <scope>NUCLEOTIDE SEQUENCE [LARGE SCALE GENOMIC DNA]</scope>
    <source>
        <strain evidence="4 5">YI</strain>
    </source>
</reference>
<feature type="domain" description="HTH tetR-type" evidence="3">
    <location>
        <begin position="10"/>
        <end position="70"/>
    </location>
</feature>
<dbReference type="AlphaFoldDB" id="A0A4P9CCM5"/>
<evidence type="ECO:0000256" key="1">
    <source>
        <dbReference type="ARBA" id="ARBA00023125"/>
    </source>
</evidence>
<dbReference type="Pfam" id="PF00440">
    <property type="entry name" value="TetR_N"/>
    <property type="match status" value="1"/>
</dbReference>
<dbReference type="Gene3D" id="1.10.357.10">
    <property type="entry name" value="Tetracycline Repressor, domain 2"/>
    <property type="match status" value="1"/>
</dbReference>
<dbReference type="EMBL" id="CP029487">
    <property type="protein sequence ID" value="QCT72502.1"/>
    <property type="molecule type" value="Genomic_DNA"/>
</dbReference>
<dbReference type="KEGG" id="emt:CPZ25_014585"/>
<name>A0A4P9CCM5_EUBML</name>
<evidence type="ECO:0000313" key="4">
    <source>
        <dbReference type="EMBL" id="QCT72502.1"/>
    </source>
</evidence>
<feature type="DNA-binding region" description="H-T-H motif" evidence="2">
    <location>
        <begin position="33"/>
        <end position="52"/>
    </location>
</feature>
<dbReference type="RefSeq" id="WP_096919084.1">
    <property type="nucleotide sequence ID" value="NZ_CP029487.1"/>
</dbReference>
<dbReference type="PANTHER" id="PTHR43479:SF11">
    <property type="entry name" value="ACREF_ENVCD OPERON REPRESSOR-RELATED"/>
    <property type="match status" value="1"/>
</dbReference>
<dbReference type="PANTHER" id="PTHR43479">
    <property type="entry name" value="ACREF/ENVCD OPERON REPRESSOR-RELATED"/>
    <property type="match status" value="1"/>
</dbReference>
<keyword evidence="1 2" id="KW-0238">DNA-binding</keyword>